<evidence type="ECO:0000313" key="1">
    <source>
        <dbReference type="EMBL" id="SVB70849.1"/>
    </source>
</evidence>
<gene>
    <name evidence="1" type="ORF">METZ01_LOCUS223703</name>
</gene>
<dbReference type="EMBL" id="UINC01053840">
    <property type="protein sequence ID" value="SVB70849.1"/>
    <property type="molecule type" value="Genomic_DNA"/>
</dbReference>
<protein>
    <submittedName>
        <fullName evidence="1">Uncharacterized protein</fullName>
    </submittedName>
</protein>
<accession>A0A382G7G4</accession>
<sequence length="106" mass="12544">MDSGTSNTRLSDMLTEFTDYVFSFYGDKKEALYPLFNVETDKQVDKKDILSATYDYLNMINERNDEYFTWGDGDSLDRERVRDILVIKYGYDKEYYGGSVLWEDFS</sequence>
<organism evidence="1">
    <name type="scientific">marine metagenome</name>
    <dbReference type="NCBI Taxonomy" id="408172"/>
    <lineage>
        <taxon>unclassified sequences</taxon>
        <taxon>metagenomes</taxon>
        <taxon>ecological metagenomes</taxon>
    </lineage>
</organism>
<proteinExistence type="predicted"/>
<reference evidence="1" key="1">
    <citation type="submission" date="2018-05" db="EMBL/GenBank/DDBJ databases">
        <authorList>
            <person name="Lanie J.A."/>
            <person name="Ng W.-L."/>
            <person name="Kazmierczak K.M."/>
            <person name="Andrzejewski T.M."/>
            <person name="Davidsen T.M."/>
            <person name="Wayne K.J."/>
            <person name="Tettelin H."/>
            <person name="Glass J.I."/>
            <person name="Rusch D."/>
            <person name="Podicherti R."/>
            <person name="Tsui H.-C.T."/>
            <person name="Winkler M.E."/>
        </authorList>
    </citation>
    <scope>NUCLEOTIDE SEQUENCE</scope>
</reference>
<dbReference type="AlphaFoldDB" id="A0A382G7G4"/>
<name>A0A382G7G4_9ZZZZ</name>